<dbReference type="Proteomes" id="UP000254849">
    <property type="component" value="Unassembled WGS sequence"/>
</dbReference>
<accession>A0ABY1W2B9</accession>
<name>A0ABY1W2B9_9ENTR</name>
<dbReference type="EMBL" id="UFYH01000001">
    <property type="protein sequence ID" value="STD03926.1"/>
    <property type="molecule type" value="Genomic_DNA"/>
</dbReference>
<protein>
    <recommendedName>
        <fullName evidence="3">Secreted protein</fullName>
    </recommendedName>
</protein>
<evidence type="ECO:0000313" key="2">
    <source>
        <dbReference type="Proteomes" id="UP000254849"/>
    </source>
</evidence>
<reference evidence="1 2" key="1">
    <citation type="submission" date="2018-06" db="EMBL/GenBank/DDBJ databases">
        <authorList>
            <consortium name="Pathogen Informatics"/>
            <person name="Doyle S."/>
        </authorList>
    </citation>
    <scope>NUCLEOTIDE SEQUENCE [LARGE SCALE GENOMIC DNA]</scope>
    <source>
        <strain evidence="2">NCTC 9529</strain>
    </source>
</reference>
<dbReference type="RefSeq" id="WP_162830900.1">
    <property type="nucleotide sequence ID" value="NZ_AJKW01000010.1"/>
</dbReference>
<evidence type="ECO:0008006" key="3">
    <source>
        <dbReference type="Google" id="ProtNLM"/>
    </source>
</evidence>
<evidence type="ECO:0000313" key="1">
    <source>
        <dbReference type="EMBL" id="STD03926.1"/>
    </source>
</evidence>
<keyword evidence="2" id="KW-1185">Reference proteome</keyword>
<organism evidence="1 2">
    <name type="scientific">Cronobacter universalis NCTC 9529</name>
    <dbReference type="NCBI Taxonomy" id="1074000"/>
    <lineage>
        <taxon>Bacteria</taxon>
        <taxon>Pseudomonadati</taxon>
        <taxon>Pseudomonadota</taxon>
        <taxon>Gammaproteobacteria</taxon>
        <taxon>Enterobacterales</taxon>
        <taxon>Enterobacteriaceae</taxon>
        <taxon>Cronobacter</taxon>
    </lineage>
</organism>
<gene>
    <name evidence="1" type="ORF">NCTC9529_01381</name>
</gene>
<comment type="caution">
    <text evidence="1">The sequence shown here is derived from an EMBL/GenBank/DDBJ whole genome shotgun (WGS) entry which is preliminary data.</text>
</comment>
<sequence length="164" mass="18480">MKAIDIFLPALRGLFLCPSLTHPERTTAPAARKPHTATPETDPARLVALAQPQTHKIKRPQTKTALHRTRLQVLDRKIFSVLFFYKRHGQTAPALAHCQKSETEMIENNFSVFHFFGSLMDLPENSCACFNWIFLILRQRKGASAAMADGTLYREKPDAAGHVQ</sequence>
<proteinExistence type="predicted"/>